<dbReference type="SUPFAM" id="SSF52058">
    <property type="entry name" value="L domain-like"/>
    <property type="match status" value="1"/>
</dbReference>
<dbReference type="PANTHER" id="PTHR27000:SF775">
    <property type="entry name" value="PLANT INTRACELLULAR RAS-GROUP-RELATED LRR PROTEIN 3"/>
    <property type="match status" value="1"/>
</dbReference>
<dbReference type="FunFam" id="1.10.510.10:FF:000448">
    <property type="entry name" value="Putative LRR receptor-like serine/threonine-protein kinase"/>
    <property type="match status" value="1"/>
</dbReference>
<keyword evidence="4 12" id="KW-0732">Signal</keyword>
<dbReference type="Gene3D" id="3.30.200.20">
    <property type="entry name" value="Phosphorylase Kinase, domain 1"/>
    <property type="match status" value="1"/>
</dbReference>
<keyword evidence="5" id="KW-0677">Repeat</keyword>
<dbReference type="PROSITE" id="PS50011">
    <property type="entry name" value="PROTEIN_KINASE_DOM"/>
    <property type="match status" value="1"/>
</dbReference>
<evidence type="ECO:0000256" key="6">
    <source>
        <dbReference type="ARBA" id="ARBA00022989"/>
    </source>
</evidence>
<sequence>MEEAQRGLLKISIFMFLLIHCGVAQSHIERVALLGLRTSLGLRGKDWPIKAEPCSKWKGVRCQNGRVVEIDVSGLRRTHKGKSNPQFAVDSLANLTLLQSFNASGFSLPGSIPDWFGQSLNALQVLDLRFCSVNGLIPSSLGNLRKLKYLYLSDNRLTGIISPELGQLSSLSVLDLSRNTLTGSMPSAFESLSNLTRLDLSSNFLSGPIPAGLGNISRLQYLNLSDNSFTSSIPGQFGGLSELVELDLSKNSLSGSFPGELRGLKSLQKMDIGNNVVEGPFPDGFFMSISSNVNATVAVFTLSNNQLYGAPNLSSLGKFHSVDLSGNYLQGKVLDASQSNVNLDRNCLQMVRDQRPLEDCRQFYAHKGVIFDDFGTPESTQPPLTNSKANRRLIYIMVGLFGGIGLIVLLVLVMVLLLRTCDKDIVNQRGTANMGPVPEGASPPIPKDLVYMPGLGESFSYDQILQFTGAFNEANLIKHGHSGDLFQGLLESGIPVVIKRVDLHSCKNESYMIELEVFSKVSHARLVPLLGHCLEHETEKHLVYKVMPNGDLASSLHRATNSEDDSFQSLDWITRLKIATGAAEGLAYLHHECAPPLVHRLACQNHPRAEDVQASSILLDDKFEVRLGSLSEVHSQEGDSHPKALTRFLRKPQISGQGPSGSSSATCAYDVYCFGKVLLELVTGKLDISKWDGATTSEWLEQTLPYVSICDKELITKIVDPSLIIYEDLLEEVWAMAIVARSCLNPRPSRRPPMKYILKALENPLKVVRGESSSSARLRTLSSRRSWNSAFFGSWRHSSSDGATIPSHTGVSGLRQPGRVNSHGSGGREFSSSNKRLSSEIFPEPVELQDLERQDEH</sequence>
<evidence type="ECO:0000256" key="12">
    <source>
        <dbReference type="SAM" id="SignalP"/>
    </source>
</evidence>
<dbReference type="InterPro" id="IPR003591">
    <property type="entry name" value="Leu-rich_rpt_typical-subtyp"/>
</dbReference>
<evidence type="ECO:0000259" key="13">
    <source>
        <dbReference type="PROSITE" id="PS50011"/>
    </source>
</evidence>
<gene>
    <name evidence="15" type="ORF">CJ030_MR2G024080</name>
    <name evidence="14" type="ORF">CJ030_MR2G024083</name>
</gene>
<name>A0A6A1WEC4_9ROSI</name>
<dbReference type="GO" id="GO:0004674">
    <property type="term" value="F:protein serine/threonine kinase activity"/>
    <property type="evidence" value="ECO:0007669"/>
    <property type="project" value="UniProtKB-EC"/>
</dbReference>
<dbReference type="SMART" id="SM00369">
    <property type="entry name" value="LRR_TYP"/>
    <property type="match status" value="6"/>
</dbReference>
<dbReference type="Gene3D" id="3.80.10.10">
    <property type="entry name" value="Ribonuclease Inhibitor"/>
    <property type="match status" value="2"/>
</dbReference>
<evidence type="ECO:0000256" key="3">
    <source>
        <dbReference type="ARBA" id="ARBA00022692"/>
    </source>
</evidence>
<dbReference type="OrthoDB" id="676979at2759"/>
<keyword evidence="16" id="KW-1185">Reference proteome</keyword>
<reference evidence="15" key="1">
    <citation type="submission" date="2018-07" db="EMBL/GenBank/DDBJ databases">
        <authorList>
            <person name="Gao Z.-S."/>
            <person name="Jia H.-M."/>
            <person name="Jia H.-J."/>
            <person name="Cai Q.-L."/>
            <person name="Wang Y."/>
            <person name="Zhao H.-B."/>
        </authorList>
    </citation>
    <scope>NUCLEOTIDE SEQUENCE</scope>
    <source>
        <tissue evidence="15">Leaves</tissue>
    </source>
</reference>
<dbReference type="PROSITE" id="PS51450">
    <property type="entry name" value="LRR"/>
    <property type="match status" value="1"/>
</dbReference>
<dbReference type="EMBL" id="RXIC02000020">
    <property type="protein sequence ID" value="KAB1223629.1"/>
    <property type="molecule type" value="Genomic_DNA"/>
</dbReference>
<dbReference type="GO" id="GO:0016020">
    <property type="term" value="C:membrane"/>
    <property type="evidence" value="ECO:0007669"/>
    <property type="project" value="UniProtKB-SubCell"/>
</dbReference>
<dbReference type="InterPro" id="IPR001611">
    <property type="entry name" value="Leu-rich_rpt"/>
</dbReference>
<keyword evidence="9" id="KW-0325">Glycoprotein</keyword>
<evidence type="ECO:0000256" key="8">
    <source>
        <dbReference type="ARBA" id="ARBA00023170"/>
    </source>
</evidence>
<dbReference type="GO" id="GO:0005524">
    <property type="term" value="F:ATP binding"/>
    <property type="evidence" value="ECO:0007669"/>
    <property type="project" value="InterPro"/>
</dbReference>
<evidence type="ECO:0000256" key="10">
    <source>
        <dbReference type="SAM" id="MobiDB-lite"/>
    </source>
</evidence>
<evidence type="ECO:0000256" key="7">
    <source>
        <dbReference type="ARBA" id="ARBA00023136"/>
    </source>
</evidence>
<comment type="caution">
    <text evidence="15">The sequence shown here is derived from an EMBL/GenBank/DDBJ whole genome shotgun (WGS) entry which is preliminary data.</text>
</comment>
<keyword evidence="2" id="KW-0433">Leucine-rich repeat</keyword>
<evidence type="ECO:0000256" key="9">
    <source>
        <dbReference type="ARBA" id="ARBA00023180"/>
    </source>
</evidence>
<dbReference type="PRINTS" id="PR00019">
    <property type="entry name" value="LEURICHRPT"/>
</dbReference>
<comment type="subcellular location">
    <subcellularLocation>
        <location evidence="1">Membrane</location>
        <topology evidence="1">Single-pass type I membrane protein</topology>
    </subcellularLocation>
</comment>
<evidence type="ECO:0000256" key="1">
    <source>
        <dbReference type="ARBA" id="ARBA00004479"/>
    </source>
</evidence>
<reference evidence="15" key="3">
    <citation type="submission" date="2019-09" db="EMBL/GenBank/DDBJ databases">
        <authorList>
            <person name="Gao Z."/>
        </authorList>
    </citation>
    <scope>NUCLEOTIDE SEQUENCE</scope>
    <source>
        <tissue evidence="15">Leaves</tissue>
    </source>
</reference>
<keyword evidence="6 11" id="KW-1133">Transmembrane helix</keyword>
<dbReference type="AlphaFoldDB" id="A0A6A1WEC4"/>
<dbReference type="InterPro" id="IPR000719">
    <property type="entry name" value="Prot_kinase_dom"/>
</dbReference>
<dbReference type="EMBL" id="RXIC02000020">
    <property type="protein sequence ID" value="KAB1223626.1"/>
    <property type="molecule type" value="Genomic_DNA"/>
</dbReference>
<dbReference type="FunFam" id="3.80.10.10:FF:000561">
    <property type="entry name" value="Probable LRR receptor-like serine/threonine-protein kinase At2g16250"/>
    <property type="match status" value="1"/>
</dbReference>
<evidence type="ECO:0000256" key="11">
    <source>
        <dbReference type="SAM" id="Phobius"/>
    </source>
</evidence>
<keyword evidence="8" id="KW-0675">Receptor</keyword>
<evidence type="ECO:0000313" key="14">
    <source>
        <dbReference type="EMBL" id="KAB1223626.1"/>
    </source>
</evidence>
<dbReference type="Proteomes" id="UP000516437">
    <property type="component" value="Chromosome 2"/>
</dbReference>
<feature type="transmembrane region" description="Helical" evidence="11">
    <location>
        <begin position="393"/>
        <end position="418"/>
    </location>
</feature>
<feature type="compositionally biased region" description="Polar residues" evidence="10">
    <location>
        <begin position="796"/>
        <end position="810"/>
    </location>
</feature>
<feature type="signal peptide" evidence="12">
    <location>
        <begin position="1"/>
        <end position="24"/>
    </location>
</feature>
<dbReference type="FunFam" id="3.30.200.20:FF:000433">
    <property type="entry name" value="Predicted protein"/>
    <property type="match status" value="1"/>
</dbReference>
<feature type="chain" id="PRO_5035382579" description="Protein kinase domain-containing protein" evidence="12">
    <location>
        <begin position="25"/>
        <end position="857"/>
    </location>
</feature>
<dbReference type="FunFam" id="3.80.10.10:FF:000383">
    <property type="entry name" value="Leucine-rich repeat receptor protein kinase EMS1"/>
    <property type="match status" value="1"/>
</dbReference>
<accession>A0A6A1WEC4</accession>
<dbReference type="SUPFAM" id="SSF56112">
    <property type="entry name" value="Protein kinase-like (PK-like)"/>
    <property type="match status" value="1"/>
</dbReference>
<organism evidence="15 16">
    <name type="scientific">Morella rubra</name>
    <name type="common">Chinese bayberry</name>
    <dbReference type="NCBI Taxonomy" id="262757"/>
    <lineage>
        <taxon>Eukaryota</taxon>
        <taxon>Viridiplantae</taxon>
        <taxon>Streptophyta</taxon>
        <taxon>Embryophyta</taxon>
        <taxon>Tracheophyta</taxon>
        <taxon>Spermatophyta</taxon>
        <taxon>Magnoliopsida</taxon>
        <taxon>eudicotyledons</taxon>
        <taxon>Gunneridae</taxon>
        <taxon>Pentapetalae</taxon>
        <taxon>rosids</taxon>
        <taxon>fabids</taxon>
        <taxon>Fagales</taxon>
        <taxon>Myricaceae</taxon>
        <taxon>Morella</taxon>
    </lineage>
</organism>
<dbReference type="InterPro" id="IPR032675">
    <property type="entry name" value="LRR_dom_sf"/>
</dbReference>
<evidence type="ECO:0000256" key="4">
    <source>
        <dbReference type="ARBA" id="ARBA00022729"/>
    </source>
</evidence>
<feature type="domain" description="Protein kinase" evidence="13">
    <location>
        <begin position="471"/>
        <end position="766"/>
    </location>
</feature>
<feature type="region of interest" description="Disordered" evidence="10">
    <location>
        <begin position="796"/>
        <end position="857"/>
    </location>
</feature>
<dbReference type="PANTHER" id="PTHR27000">
    <property type="entry name" value="LEUCINE-RICH REPEAT RECEPTOR-LIKE PROTEIN KINASE FAMILY PROTEIN-RELATED"/>
    <property type="match status" value="1"/>
</dbReference>
<reference evidence="15 16" key="2">
    <citation type="journal article" date="2019" name="Plant Biotechnol. J.">
        <title>The red bayberry genome and genetic basis of sex determination.</title>
        <authorList>
            <person name="Jia H.M."/>
            <person name="Jia H.J."/>
            <person name="Cai Q.L."/>
            <person name="Wang Y."/>
            <person name="Zhao H.B."/>
            <person name="Yang W.F."/>
            <person name="Wang G.Y."/>
            <person name="Li Y.H."/>
            <person name="Zhan D.L."/>
            <person name="Shen Y.T."/>
            <person name="Niu Q.F."/>
            <person name="Chang L."/>
            <person name="Qiu J."/>
            <person name="Zhao L."/>
            <person name="Xie H.B."/>
            <person name="Fu W.Y."/>
            <person name="Jin J."/>
            <person name="Li X.W."/>
            <person name="Jiao Y."/>
            <person name="Zhou C.C."/>
            <person name="Tu T."/>
            <person name="Chai C.Y."/>
            <person name="Gao J.L."/>
            <person name="Fan L.J."/>
            <person name="van de Weg E."/>
            <person name="Wang J.Y."/>
            <person name="Gao Z.S."/>
        </authorList>
    </citation>
    <scope>NUCLEOTIDE SEQUENCE [LARGE SCALE GENOMIC DNA]</scope>
    <source>
        <tissue evidence="15">Leaves</tissue>
    </source>
</reference>
<keyword evidence="7 11" id="KW-0472">Membrane</keyword>
<evidence type="ECO:0000313" key="15">
    <source>
        <dbReference type="EMBL" id="KAB1223629.1"/>
    </source>
</evidence>
<protein>
    <recommendedName>
        <fullName evidence="13">Protein kinase domain-containing protein</fullName>
    </recommendedName>
</protein>
<dbReference type="InterPro" id="IPR055414">
    <property type="entry name" value="LRR_R13L4/SHOC2-like"/>
</dbReference>
<dbReference type="Gene3D" id="1.10.510.10">
    <property type="entry name" value="Transferase(Phosphotransferase) domain 1"/>
    <property type="match status" value="1"/>
</dbReference>
<proteinExistence type="predicted"/>
<keyword evidence="3 11" id="KW-0812">Transmembrane</keyword>
<dbReference type="InterPro" id="IPR011009">
    <property type="entry name" value="Kinase-like_dom_sf"/>
</dbReference>
<evidence type="ECO:0000256" key="2">
    <source>
        <dbReference type="ARBA" id="ARBA00022614"/>
    </source>
</evidence>
<dbReference type="Pfam" id="PF07714">
    <property type="entry name" value="PK_Tyr_Ser-Thr"/>
    <property type="match status" value="1"/>
</dbReference>
<dbReference type="InterPro" id="IPR001245">
    <property type="entry name" value="Ser-Thr/Tyr_kinase_cat_dom"/>
</dbReference>
<evidence type="ECO:0000256" key="5">
    <source>
        <dbReference type="ARBA" id="ARBA00022737"/>
    </source>
</evidence>
<dbReference type="Pfam" id="PF23598">
    <property type="entry name" value="LRR_14"/>
    <property type="match status" value="1"/>
</dbReference>
<evidence type="ECO:0000313" key="16">
    <source>
        <dbReference type="Proteomes" id="UP000516437"/>
    </source>
</evidence>